<evidence type="ECO:0000313" key="2">
    <source>
        <dbReference type="EMBL" id="OLP76822.1"/>
    </source>
</evidence>
<evidence type="ECO:0000256" key="1">
    <source>
        <dbReference type="SAM" id="MobiDB-lite"/>
    </source>
</evidence>
<feature type="compositionally biased region" description="Basic and acidic residues" evidence="1">
    <location>
        <begin position="1"/>
        <end position="10"/>
    </location>
</feature>
<comment type="caution">
    <text evidence="2">The sequence shown here is derived from an EMBL/GenBank/DDBJ whole genome shotgun (WGS) entry which is preliminary data.</text>
</comment>
<sequence>MADKSGHLWAERLANQRHKHRRPAVADPRQAPRSGGEEGQNTREKEATPQDQEEKKKHEKPTGRAAKGEVRASNFLPRGNEHLVKSTPRTKSLPPVQLPSPTETVATIIGISMSNSADYD</sequence>
<dbReference type="AlphaFoldDB" id="A0A1Q9C1N7"/>
<protein>
    <submittedName>
        <fullName evidence="2">Uncharacterized protein</fullName>
    </submittedName>
</protein>
<reference evidence="2 3" key="1">
    <citation type="submission" date="2016-02" db="EMBL/GenBank/DDBJ databases">
        <title>Genome analysis of coral dinoflagellate symbionts highlights evolutionary adaptations to a symbiotic lifestyle.</title>
        <authorList>
            <person name="Aranda M."/>
            <person name="Li Y."/>
            <person name="Liew Y.J."/>
            <person name="Baumgarten S."/>
            <person name="Simakov O."/>
            <person name="Wilson M."/>
            <person name="Piel J."/>
            <person name="Ashoor H."/>
            <person name="Bougouffa S."/>
            <person name="Bajic V.B."/>
            <person name="Ryu T."/>
            <person name="Ravasi T."/>
            <person name="Bayer T."/>
            <person name="Micklem G."/>
            <person name="Kim H."/>
            <person name="Bhak J."/>
            <person name="Lajeunesse T.C."/>
            <person name="Voolstra C.R."/>
        </authorList>
    </citation>
    <scope>NUCLEOTIDE SEQUENCE [LARGE SCALE GENOMIC DNA]</scope>
    <source>
        <strain evidence="2 3">CCMP2467</strain>
    </source>
</reference>
<keyword evidence="3" id="KW-1185">Reference proteome</keyword>
<feature type="region of interest" description="Disordered" evidence="1">
    <location>
        <begin position="1"/>
        <end position="100"/>
    </location>
</feature>
<accession>A0A1Q9C1N7</accession>
<organism evidence="2 3">
    <name type="scientific">Symbiodinium microadriaticum</name>
    <name type="common">Dinoflagellate</name>
    <name type="synonym">Zooxanthella microadriatica</name>
    <dbReference type="NCBI Taxonomy" id="2951"/>
    <lineage>
        <taxon>Eukaryota</taxon>
        <taxon>Sar</taxon>
        <taxon>Alveolata</taxon>
        <taxon>Dinophyceae</taxon>
        <taxon>Suessiales</taxon>
        <taxon>Symbiodiniaceae</taxon>
        <taxon>Symbiodinium</taxon>
    </lineage>
</organism>
<proteinExistence type="predicted"/>
<dbReference type="EMBL" id="LSRX01001910">
    <property type="protein sequence ID" value="OLP76822.1"/>
    <property type="molecule type" value="Genomic_DNA"/>
</dbReference>
<evidence type="ECO:0000313" key="3">
    <source>
        <dbReference type="Proteomes" id="UP000186817"/>
    </source>
</evidence>
<gene>
    <name evidence="2" type="ORF">AK812_SmicGene43191</name>
</gene>
<name>A0A1Q9C1N7_SYMMI</name>
<feature type="compositionally biased region" description="Basic and acidic residues" evidence="1">
    <location>
        <begin position="40"/>
        <end position="70"/>
    </location>
</feature>
<dbReference type="Proteomes" id="UP000186817">
    <property type="component" value="Unassembled WGS sequence"/>
</dbReference>